<proteinExistence type="predicted"/>
<organism evidence="1 2">
    <name type="scientific">Patagioenas fasciata monilis</name>
    <dbReference type="NCBI Taxonomy" id="372326"/>
    <lineage>
        <taxon>Eukaryota</taxon>
        <taxon>Metazoa</taxon>
        <taxon>Chordata</taxon>
        <taxon>Craniata</taxon>
        <taxon>Vertebrata</taxon>
        <taxon>Euteleostomi</taxon>
        <taxon>Archelosauria</taxon>
        <taxon>Archosauria</taxon>
        <taxon>Dinosauria</taxon>
        <taxon>Saurischia</taxon>
        <taxon>Theropoda</taxon>
        <taxon>Coelurosauria</taxon>
        <taxon>Aves</taxon>
        <taxon>Neognathae</taxon>
        <taxon>Neoaves</taxon>
        <taxon>Columbimorphae</taxon>
        <taxon>Columbiformes</taxon>
        <taxon>Columbidae</taxon>
        <taxon>Patagioenas</taxon>
    </lineage>
</organism>
<evidence type="ECO:0000313" key="2">
    <source>
        <dbReference type="Proteomes" id="UP000190648"/>
    </source>
</evidence>
<evidence type="ECO:0000313" key="1">
    <source>
        <dbReference type="EMBL" id="OPJ75937.1"/>
    </source>
</evidence>
<gene>
    <name evidence="1" type="ORF">AV530_012068</name>
</gene>
<comment type="caution">
    <text evidence="1">The sequence shown here is derived from an EMBL/GenBank/DDBJ whole genome shotgun (WGS) entry which is preliminary data.</text>
</comment>
<dbReference type="Proteomes" id="UP000190648">
    <property type="component" value="Unassembled WGS sequence"/>
</dbReference>
<name>A0A1V4JW96_PATFA</name>
<dbReference type="AlphaFoldDB" id="A0A1V4JW96"/>
<reference evidence="1 2" key="1">
    <citation type="submission" date="2016-02" db="EMBL/GenBank/DDBJ databases">
        <title>Band-tailed pigeon sequencing and assembly.</title>
        <authorList>
            <person name="Soares A.E."/>
            <person name="Novak B.J."/>
            <person name="Rice E.S."/>
            <person name="O'Connell B."/>
            <person name="Chang D."/>
            <person name="Weber S."/>
            <person name="Shapiro B."/>
        </authorList>
    </citation>
    <scope>NUCLEOTIDE SEQUENCE [LARGE SCALE GENOMIC DNA]</scope>
    <source>
        <strain evidence="1">BTP2013</strain>
        <tissue evidence="1">Blood</tissue>
    </source>
</reference>
<accession>A0A1V4JW96</accession>
<keyword evidence="2" id="KW-1185">Reference proteome</keyword>
<protein>
    <submittedName>
        <fullName evidence="1">Uncharacterized protein</fullName>
    </submittedName>
</protein>
<sequence length="76" mass="8530">MPGTTSKQLTKWLPGVGTTEKLLDVDEPCHQVRSQPGIPTLLWSSSYTEAHLGWLEEGDKLEPCDTKYLAKTPFRD</sequence>
<dbReference type="EMBL" id="LSYS01006159">
    <property type="protein sequence ID" value="OPJ75937.1"/>
    <property type="molecule type" value="Genomic_DNA"/>
</dbReference>